<dbReference type="PIRSF" id="PIRSF001480">
    <property type="entry name" value="Mannose-6-phosphate_isomerase"/>
    <property type="match status" value="1"/>
</dbReference>
<evidence type="ECO:0000256" key="1">
    <source>
        <dbReference type="ARBA" id="ARBA00000757"/>
    </source>
</evidence>
<dbReference type="PANTHER" id="PTHR10309">
    <property type="entry name" value="MANNOSE-6-PHOSPHATE ISOMERASE"/>
    <property type="match status" value="1"/>
</dbReference>
<evidence type="ECO:0000256" key="8">
    <source>
        <dbReference type="PIRSR" id="PIRSR001480-2"/>
    </source>
</evidence>
<dbReference type="GO" id="GO:0008270">
    <property type="term" value="F:zinc ion binding"/>
    <property type="evidence" value="ECO:0007669"/>
    <property type="project" value="InterPro"/>
</dbReference>
<dbReference type="CDD" id="cd07011">
    <property type="entry name" value="cupin_PMI_type_I_N"/>
    <property type="match status" value="1"/>
</dbReference>
<dbReference type="PROSITE" id="PS00965">
    <property type="entry name" value="PMI_I_1"/>
    <property type="match status" value="1"/>
</dbReference>
<keyword evidence="4 8" id="KW-0479">Metal-binding</keyword>
<dbReference type="SUPFAM" id="SSF51182">
    <property type="entry name" value="RmlC-like cupins"/>
    <property type="match status" value="1"/>
</dbReference>
<evidence type="ECO:0000259" key="9">
    <source>
        <dbReference type="Pfam" id="PF20511"/>
    </source>
</evidence>
<feature type="binding site" evidence="8">
    <location>
        <position position="130"/>
    </location>
    <ligand>
        <name>Zn(2+)</name>
        <dbReference type="ChEBI" id="CHEBI:29105"/>
    </ligand>
</feature>
<name>A0A0G3GSJ3_9CORY</name>
<dbReference type="EC" id="5.3.1.8" evidence="3"/>
<dbReference type="PANTHER" id="PTHR10309:SF0">
    <property type="entry name" value="MANNOSE-6-PHOSPHATE ISOMERASE"/>
    <property type="match status" value="1"/>
</dbReference>
<feature type="binding site" evidence="8">
    <location>
        <position position="263"/>
    </location>
    <ligand>
        <name>Zn(2+)</name>
        <dbReference type="ChEBI" id="CHEBI:29105"/>
    </ligand>
</feature>
<feature type="active site" evidence="7">
    <location>
        <position position="282"/>
    </location>
</feature>
<comment type="similarity">
    <text evidence="2">Belongs to the mannose-6-phosphate isomerase type 1 family.</text>
</comment>
<dbReference type="AlphaFoldDB" id="A0A0G3GSJ3"/>
<dbReference type="Pfam" id="PF20511">
    <property type="entry name" value="PMI_typeI_cat"/>
    <property type="match status" value="1"/>
</dbReference>
<protein>
    <recommendedName>
        <fullName evidence="3">mannose-6-phosphate isomerase</fullName>
        <ecNumber evidence="3">5.3.1.8</ecNumber>
    </recommendedName>
</protein>
<evidence type="ECO:0000256" key="6">
    <source>
        <dbReference type="ARBA" id="ARBA00023235"/>
    </source>
</evidence>
<dbReference type="OrthoDB" id="9792649at2"/>
<organism evidence="10 11">
    <name type="scientific">Corynebacterium epidermidicanis</name>
    <dbReference type="NCBI Taxonomy" id="1050174"/>
    <lineage>
        <taxon>Bacteria</taxon>
        <taxon>Bacillati</taxon>
        <taxon>Actinomycetota</taxon>
        <taxon>Actinomycetes</taxon>
        <taxon>Mycobacteriales</taxon>
        <taxon>Corynebacteriaceae</taxon>
        <taxon>Corynebacterium</taxon>
    </lineage>
</organism>
<dbReference type="Proteomes" id="UP000035368">
    <property type="component" value="Chromosome"/>
</dbReference>
<dbReference type="InterPro" id="IPR046457">
    <property type="entry name" value="PMI_typeI_cat"/>
</dbReference>
<sequence length="398" mass="43132">MELLTGSVRHYSWGSRELIATLRGEAVPTQRPEAEVWFGAHPAGSALIGEQPLVDIIAADPESQLGADVRARFGDRLPFLLKLLAAAEPLSLQAHPSLEQAREGFAREDAEGIAIGADQRNYKDDNHKPELIVALTEFEAMAGFRPLAKTLELLHLLNCAELERYLSMLGGEGSREEDDLRALFTTWITIPTMAREQLISEILVAINAALSRKLEPWQTEALENIVQLHERYPFDVGVLGALLLNKFTLQPGEAIFLDAGQLHAYVNGLGVEIMANSDNVLRGGLTPKHVDVPELVRILKFSSLESPQVEADKVAGWSRYATPVDEFQLRSATNTESFLVDAHGPAILLVVAGKVEAKCGDATVVLSPGDAAWIAAQDPEVTATPLGGQATVFLAEVG</sequence>
<reference evidence="10 11" key="1">
    <citation type="submission" date="2015-05" db="EMBL/GenBank/DDBJ databases">
        <title>Complete genome sequence of Corynebacterium epidermidicanis DSM 45586, isolated from the skin of a dog suffering from pruritus.</title>
        <authorList>
            <person name="Ruckert C."/>
            <person name="Albersmeier A."/>
            <person name="Winkler A."/>
            <person name="Tauch A."/>
        </authorList>
    </citation>
    <scope>NUCLEOTIDE SEQUENCE [LARGE SCALE GENOMIC DNA]</scope>
    <source>
        <strain evidence="10 11">DSM 45586</strain>
    </source>
</reference>
<evidence type="ECO:0000256" key="3">
    <source>
        <dbReference type="ARBA" id="ARBA00011956"/>
    </source>
</evidence>
<accession>A0A0G3GSJ3</accession>
<feature type="binding site" evidence="8">
    <location>
        <position position="95"/>
    </location>
    <ligand>
        <name>Zn(2+)</name>
        <dbReference type="ChEBI" id="CHEBI:29105"/>
    </ligand>
</feature>
<comment type="cofactor">
    <cofactor evidence="8">
        <name>Zn(2+)</name>
        <dbReference type="ChEBI" id="CHEBI:29105"/>
    </cofactor>
    <text evidence="8">Binds 1 zinc ion per subunit.</text>
</comment>
<comment type="catalytic activity">
    <reaction evidence="1">
        <text>D-mannose 6-phosphate = D-fructose 6-phosphate</text>
        <dbReference type="Rhea" id="RHEA:12356"/>
        <dbReference type="ChEBI" id="CHEBI:58735"/>
        <dbReference type="ChEBI" id="CHEBI:61527"/>
        <dbReference type="EC" id="5.3.1.8"/>
    </reaction>
</comment>
<evidence type="ECO:0000313" key="10">
    <source>
        <dbReference type="EMBL" id="AKK02528.1"/>
    </source>
</evidence>
<dbReference type="InterPro" id="IPR011051">
    <property type="entry name" value="RmlC_Cupin_sf"/>
</dbReference>
<dbReference type="GO" id="GO:0009298">
    <property type="term" value="P:GDP-mannose biosynthetic process"/>
    <property type="evidence" value="ECO:0007669"/>
    <property type="project" value="InterPro"/>
</dbReference>
<dbReference type="InterPro" id="IPR018050">
    <property type="entry name" value="Pmannose_isomerase-type1_CS"/>
</dbReference>
<dbReference type="InterPro" id="IPR014710">
    <property type="entry name" value="RmlC-like_jellyroll"/>
</dbReference>
<dbReference type="KEGG" id="cei:CEPID_03240"/>
<proteinExistence type="inferred from homology"/>
<dbReference type="EMBL" id="CP011541">
    <property type="protein sequence ID" value="AKK02528.1"/>
    <property type="molecule type" value="Genomic_DNA"/>
</dbReference>
<keyword evidence="6 10" id="KW-0413">Isomerase</keyword>
<gene>
    <name evidence="10" type="primary">manA</name>
    <name evidence="10" type="ORF">CEPID_03240</name>
</gene>
<dbReference type="GO" id="GO:0005829">
    <property type="term" value="C:cytosol"/>
    <property type="evidence" value="ECO:0007669"/>
    <property type="project" value="TreeGrafter"/>
</dbReference>
<feature type="domain" description="Phosphomannose isomerase type I catalytic" evidence="9">
    <location>
        <begin position="4"/>
        <end position="147"/>
    </location>
</feature>
<dbReference type="STRING" id="1050174.CEPID_03240"/>
<evidence type="ECO:0000256" key="2">
    <source>
        <dbReference type="ARBA" id="ARBA00010772"/>
    </source>
</evidence>
<evidence type="ECO:0000313" key="11">
    <source>
        <dbReference type="Proteomes" id="UP000035368"/>
    </source>
</evidence>
<evidence type="ECO:0000256" key="4">
    <source>
        <dbReference type="ARBA" id="ARBA00022723"/>
    </source>
</evidence>
<keyword evidence="11" id="KW-1185">Reference proteome</keyword>
<dbReference type="Gene3D" id="1.10.441.10">
    <property type="entry name" value="Phosphomannose Isomerase, domain 2"/>
    <property type="match status" value="1"/>
</dbReference>
<evidence type="ECO:0000256" key="5">
    <source>
        <dbReference type="ARBA" id="ARBA00022833"/>
    </source>
</evidence>
<dbReference type="PATRIC" id="fig|1050174.4.peg.659"/>
<dbReference type="GO" id="GO:0004476">
    <property type="term" value="F:mannose-6-phosphate isomerase activity"/>
    <property type="evidence" value="ECO:0007669"/>
    <property type="project" value="UniProtKB-EC"/>
</dbReference>
<evidence type="ECO:0000256" key="7">
    <source>
        <dbReference type="PIRSR" id="PIRSR001480-1"/>
    </source>
</evidence>
<feature type="binding site" evidence="8">
    <location>
        <position position="93"/>
    </location>
    <ligand>
        <name>Zn(2+)</name>
        <dbReference type="ChEBI" id="CHEBI:29105"/>
    </ligand>
</feature>
<dbReference type="InterPro" id="IPR016305">
    <property type="entry name" value="Mannose-6-P_Isomerase"/>
</dbReference>
<dbReference type="RefSeq" id="WP_047239717.1">
    <property type="nucleotide sequence ID" value="NZ_CP011541.1"/>
</dbReference>
<dbReference type="InterPro" id="IPR001250">
    <property type="entry name" value="Man6P_Isoase-1"/>
</dbReference>
<dbReference type="Gene3D" id="2.60.120.10">
    <property type="entry name" value="Jelly Rolls"/>
    <property type="match status" value="2"/>
</dbReference>
<dbReference type="GO" id="GO:0005975">
    <property type="term" value="P:carbohydrate metabolic process"/>
    <property type="evidence" value="ECO:0007669"/>
    <property type="project" value="InterPro"/>
</dbReference>
<dbReference type="NCBIfam" id="TIGR00218">
    <property type="entry name" value="manA"/>
    <property type="match status" value="1"/>
</dbReference>
<dbReference type="PRINTS" id="PR00714">
    <property type="entry name" value="MAN6PISMRASE"/>
</dbReference>
<keyword evidence="5 8" id="KW-0862">Zinc</keyword>